<feature type="transmembrane region" description="Helical" evidence="1">
    <location>
        <begin position="52"/>
        <end position="69"/>
    </location>
</feature>
<evidence type="ECO:0008006" key="4">
    <source>
        <dbReference type="Google" id="ProtNLM"/>
    </source>
</evidence>
<dbReference type="Proteomes" id="UP000308018">
    <property type="component" value="Unassembled WGS sequence"/>
</dbReference>
<comment type="caution">
    <text evidence="2">The sequence shown here is derived from an EMBL/GenBank/DDBJ whole genome shotgun (WGS) entry which is preliminary data.</text>
</comment>
<organism evidence="2 3">
    <name type="scientific">Vibrio tasmaniensis</name>
    <dbReference type="NCBI Taxonomy" id="212663"/>
    <lineage>
        <taxon>Bacteria</taxon>
        <taxon>Pseudomonadati</taxon>
        <taxon>Pseudomonadota</taxon>
        <taxon>Gammaproteobacteria</taxon>
        <taxon>Vibrionales</taxon>
        <taxon>Vibrionaceae</taxon>
        <taxon>Vibrio</taxon>
    </lineage>
</organism>
<dbReference type="RefSeq" id="WP_102257308.1">
    <property type="nucleotide sequence ID" value="NZ_MDBP01000002.1"/>
</dbReference>
<feature type="transmembrane region" description="Helical" evidence="1">
    <location>
        <begin position="27"/>
        <end position="46"/>
    </location>
</feature>
<protein>
    <recommendedName>
        <fullName evidence="4">DUF304 domain-containing protein</fullName>
    </recommendedName>
</protein>
<proteinExistence type="predicted"/>
<keyword evidence="1" id="KW-0812">Transmembrane</keyword>
<keyword evidence="1" id="KW-0472">Membrane</keyword>
<gene>
    <name evidence="2" type="ORF">FC057_16070</name>
</gene>
<dbReference type="EMBL" id="SYVV01000029">
    <property type="protein sequence ID" value="TKG30645.1"/>
    <property type="molecule type" value="Genomic_DNA"/>
</dbReference>
<reference evidence="2 3" key="1">
    <citation type="submission" date="2019-04" db="EMBL/GenBank/DDBJ databases">
        <title>A reverse ecology approach based on a biological definition of microbial populations.</title>
        <authorList>
            <person name="Arevalo P."/>
            <person name="Vaninsberghe D."/>
            <person name="Elsherbini J."/>
            <person name="Gore J."/>
            <person name="Polz M."/>
        </authorList>
    </citation>
    <scope>NUCLEOTIDE SEQUENCE [LARGE SCALE GENOMIC DNA]</scope>
    <source>
        <strain evidence="2 3">10N.222.45.A8</strain>
    </source>
</reference>
<keyword evidence="1" id="KW-1133">Transmembrane helix</keyword>
<accession>A0AB38NNM5</accession>
<evidence type="ECO:0000256" key="1">
    <source>
        <dbReference type="SAM" id="Phobius"/>
    </source>
</evidence>
<evidence type="ECO:0000313" key="2">
    <source>
        <dbReference type="EMBL" id="TKG30645.1"/>
    </source>
</evidence>
<name>A0AB38NNM5_9VIBR</name>
<dbReference type="AlphaFoldDB" id="A0AB38NNM5"/>
<sequence>MWSSTYLKERVMAREISFKGNGPRWNVALSMIISYVIASLAINLFYQTEIQFFPFVTSILIMIAVYALISKFTRRHLSLVGEDIHLHDVKANLVIKNSVFSRQYIQVKSLTKTGYYKVNVHKGQVDKSDWEMLLSKATQQNV</sequence>
<evidence type="ECO:0000313" key="3">
    <source>
        <dbReference type="Proteomes" id="UP000308018"/>
    </source>
</evidence>